<dbReference type="GeneID" id="303672977"/>
<accession>A0A381F816</accession>
<evidence type="ECO:0000313" key="6">
    <source>
        <dbReference type="EMBL" id="SIP93778.1"/>
    </source>
</evidence>
<proteinExistence type="inferred from homology"/>
<dbReference type="AlphaFoldDB" id="A0A381F816"/>
<dbReference type="InterPro" id="IPR006626">
    <property type="entry name" value="PbH1"/>
</dbReference>
<dbReference type="InterPro" id="IPR011050">
    <property type="entry name" value="Pectin_lyase_fold/virulence"/>
</dbReference>
<evidence type="ECO:0000313" key="8">
    <source>
        <dbReference type="Proteomes" id="UP000185725"/>
    </source>
</evidence>
<feature type="chain" id="PRO_5016913098" evidence="5">
    <location>
        <begin position="23"/>
        <end position="553"/>
    </location>
</feature>
<dbReference type="GO" id="GO:0005975">
    <property type="term" value="P:carbohydrate metabolic process"/>
    <property type="evidence" value="ECO:0007669"/>
    <property type="project" value="InterPro"/>
</dbReference>
<dbReference type="InterPro" id="IPR000743">
    <property type="entry name" value="Glyco_hydro_28"/>
</dbReference>
<dbReference type="InterPro" id="IPR051801">
    <property type="entry name" value="GH28_Enzymes"/>
</dbReference>
<name>A0A381F816_9FLAO</name>
<feature type="signal peptide" evidence="5">
    <location>
        <begin position="1"/>
        <end position="22"/>
    </location>
</feature>
<dbReference type="KEGG" id="cil:EG358_04635"/>
<dbReference type="PROSITE" id="PS00502">
    <property type="entry name" value="POLYGALACTURONASE"/>
    <property type="match status" value="1"/>
</dbReference>
<sequence>MKKSFNIISLAAVMLFSGQVYAQNKDIYTGIEFKMPQVAETSFPANTVSIKDFGGIAGGNVKNTEAFKKAIDALVKKGGGKLVVPRGMWLTGPIVLQSNINLHIEEGAFVVFSKDKSDYPLVDVSFEGLNTIRCQSPISAKNAKNIAITGKGVIDGSGDAWRAVKKSKMAESQWKEIVASGGILSKDGKTWYPSESYKKGFESSSSFNVPDIISKSELESVKDFLRPVMVSIVGCDKVLLDGPTFQNSPAWNLHPLMTSNLILRNLTVRNPWYSQNGDGVDLESCKNVLIYDNTFDVGDDAICIKSGKNEDGRKRGMPTENVIIKNNVVYHGHGGFVIGSEMSGGARNIHVSDCTFIGTDIGLRFKTTRGRGGVVENIYVKNIDMINIPTQTIGFNMFYEGASPVLEEGQKEEGNKAPEKTFPVTEETPIFRNIYFKNINAVNSYEAITINGLAEMNIKNIVIEDSQFDTKKALTIVDADGITLKNVKLKYSEGTGAVVYNSKNVDLSTLQLESSQKPTIKVLGSKTSAVKLPKDVKGEQLQISKEVAKNAVK</sequence>
<dbReference type="GO" id="GO:0033917">
    <property type="term" value="F:exo-poly-alpha-galacturonosidase activity"/>
    <property type="evidence" value="ECO:0007669"/>
    <property type="project" value="UniProtKB-EC"/>
</dbReference>
<gene>
    <name evidence="7" type="primary">pehX_1</name>
    <name evidence="7" type="ORF">NCTC13560_01532</name>
    <name evidence="6" type="ORF">SAMN05421682_101403</name>
</gene>
<dbReference type="GO" id="GO:0004650">
    <property type="term" value="F:polygalacturonase activity"/>
    <property type="evidence" value="ECO:0007669"/>
    <property type="project" value="InterPro"/>
</dbReference>
<dbReference type="Pfam" id="PF00295">
    <property type="entry name" value="Glyco_hydro_28"/>
    <property type="match status" value="1"/>
</dbReference>
<evidence type="ECO:0000313" key="7">
    <source>
        <dbReference type="EMBL" id="SUX42719.1"/>
    </source>
</evidence>
<evidence type="ECO:0000256" key="3">
    <source>
        <dbReference type="ARBA" id="ARBA00023295"/>
    </source>
</evidence>
<dbReference type="InterPro" id="IPR012334">
    <property type="entry name" value="Pectin_lyas_fold"/>
</dbReference>
<keyword evidence="2 4" id="KW-0378">Hydrolase</keyword>
<reference evidence="7 9" key="2">
    <citation type="submission" date="2018-06" db="EMBL/GenBank/DDBJ databases">
        <authorList>
            <consortium name="Pathogen Informatics"/>
            <person name="Doyle S."/>
        </authorList>
    </citation>
    <scope>NUCLEOTIDE SEQUENCE [LARGE SCALE GENOMIC DNA]</scope>
    <source>
        <strain evidence="7 9">NCTC13560</strain>
    </source>
</reference>
<dbReference type="SUPFAM" id="SSF51126">
    <property type="entry name" value="Pectin lyase-like"/>
    <property type="match status" value="1"/>
</dbReference>
<keyword evidence="8" id="KW-1185">Reference proteome</keyword>
<dbReference type="Proteomes" id="UP000255231">
    <property type="component" value="Unassembled WGS sequence"/>
</dbReference>
<dbReference type="RefSeq" id="WP_076557872.1">
    <property type="nucleotide sequence ID" value="NZ_CP033929.1"/>
</dbReference>
<keyword evidence="3 4" id="KW-0326">Glycosidase</keyword>
<evidence type="ECO:0000256" key="2">
    <source>
        <dbReference type="ARBA" id="ARBA00022801"/>
    </source>
</evidence>
<dbReference type="PANTHER" id="PTHR31339">
    <property type="entry name" value="PECTIN LYASE-RELATED"/>
    <property type="match status" value="1"/>
</dbReference>
<dbReference type="PANTHER" id="PTHR31339:SF9">
    <property type="entry name" value="PLASMIN AND FIBRONECTIN-BINDING PROTEIN A"/>
    <property type="match status" value="1"/>
</dbReference>
<dbReference type="EMBL" id="UFVS01000001">
    <property type="protein sequence ID" value="SUX42719.1"/>
    <property type="molecule type" value="Genomic_DNA"/>
</dbReference>
<evidence type="ECO:0000313" key="9">
    <source>
        <dbReference type="Proteomes" id="UP000255231"/>
    </source>
</evidence>
<dbReference type="SMART" id="SM00710">
    <property type="entry name" value="PbH1"/>
    <property type="match status" value="6"/>
</dbReference>
<comment type="similarity">
    <text evidence="1 4">Belongs to the glycosyl hydrolase 28 family.</text>
</comment>
<dbReference type="OrthoDB" id="9795222at2"/>
<keyword evidence="5" id="KW-0732">Signal</keyword>
<evidence type="ECO:0000256" key="5">
    <source>
        <dbReference type="SAM" id="SignalP"/>
    </source>
</evidence>
<dbReference type="EC" id="3.2.1.82" evidence="7"/>
<dbReference type="Proteomes" id="UP000185725">
    <property type="component" value="Unassembled WGS sequence"/>
</dbReference>
<reference evidence="6 8" key="1">
    <citation type="submission" date="2017-01" db="EMBL/GenBank/DDBJ databases">
        <authorList>
            <person name="Varghese N."/>
            <person name="Submissions S."/>
        </authorList>
    </citation>
    <scope>NUCLEOTIDE SEQUENCE [LARGE SCALE GENOMIC DNA]</scope>
    <source>
        <strain evidence="6 8">ATCC 27950</strain>
    </source>
</reference>
<evidence type="ECO:0000256" key="4">
    <source>
        <dbReference type="RuleBase" id="RU361169"/>
    </source>
</evidence>
<dbReference type="EMBL" id="FTMF01000001">
    <property type="protein sequence ID" value="SIP93778.1"/>
    <property type="molecule type" value="Genomic_DNA"/>
</dbReference>
<protein>
    <submittedName>
        <fullName evidence="7">Exo-poly-alpha-D-galacturonosidase</fullName>
        <ecNumber evidence="7">3.2.1.82</ecNumber>
    </submittedName>
    <submittedName>
        <fullName evidence="6">Glycosyl hydrolases family 28</fullName>
    </submittedName>
</protein>
<dbReference type="Gene3D" id="2.160.20.10">
    <property type="entry name" value="Single-stranded right-handed beta-helix, Pectin lyase-like"/>
    <property type="match status" value="1"/>
</dbReference>
<evidence type="ECO:0000256" key="1">
    <source>
        <dbReference type="ARBA" id="ARBA00008834"/>
    </source>
</evidence>
<organism evidence="7 9">
    <name type="scientific">Chryseobacterium indoltheticum</name>
    <dbReference type="NCBI Taxonomy" id="254"/>
    <lineage>
        <taxon>Bacteria</taxon>
        <taxon>Pseudomonadati</taxon>
        <taxon>Bacteroidota</taxon>
        <taxon>Flavobacteriia</taxon>
        <taxon>Flavobacteriales</taxon>
        <taxon>Weeksellaceae</taxon>
        <taxon>Chryseobacterium group</taxon>
        <taxon>Chryseobacterium</taxon>
    </lineage>
</organism>